<organism evidence="4 5">
    <name type="scientific">Naumovozyma castellii</name>
    <name type="common">Yeast</name>
    <name type="synonym">Saccharomyces castellii</name>
    <dbReference type="NCBI Taxonomy" id="27288"/>
    <lineage>
        <taxon>Eukaryota</taxon>
        <taxon>Fungi</taxon>
        <taxon>Dikarya</taxon>
        <taxon>Ascomycota</taxon>
        <taxon>Saccharomycotina</taxon>
        <taxon>Saccharomycetes</taxon>
        <taxon>Saccharomycetales</taxon>
        <taxon>Saccharomycetaceae</taxon>
        <taxon>Naumovozyma</taxon>
    </lineage>
</organism>
<evidence type="ECO:0000313" key="5">
    <source>
        <dbReference type="Proteomes" id="UP000001640"/>
    </source>
</evidence>
<gene>
    <name evidence="4" type="primary">NCAS0A12860</name>
    <name evidence="4" type="ordered locus">NCAS_0A12860</name>
</gene>
<accession>G0V8P5</accession>
<evidence type="ECO:0008006" key="6">
    <source>
        <dbReference type="Google" id="ProtNLM"/>
    </source>
</evidence>
<evidence type="ECO:0000256" key="2">
    <source>
        <dbReference type="SAM" id="Coils"/>
    </source>
</evidence>
<feature type="compositionally biased region" description="Low complexity" evidence="3">
    <location>
        <begin position="20"/>
        <end position="35"/>
    </location>
</feature>
<feature type="region of interest" description="Disordered" evidence="3">
    <location>
        <begin position="112"/>
        <end position="199"/>
    </location>
</feature>
<evidence type="ECO:0000256" key="3">
    <source>
        <dbReference type="SAM" id="MobiDB-lite"/>
    </source>
</evidence>
<feature type="compositionally biased region" description="Basic and acidic residues" evidence="3">
    <location>
        <begin position="787"/>
        <end position="798"/>
    </location>
</feature>
<keyword evidence="2" id="KW-0175">Coiled coil</keyword>
<name>G0V8P5_NAUCA</name>
<feature type="compositionally biased region" description="Basic and acidic residues" evidence="3">
    <location>
        <begin position="215"/>
        <end position="229"/>
    </location>
</feature>
<dbReference type="Proteomes" id="UP000001640">
    <property type="component" value="Chromosome 1"/>
</dbReference>
<dbReference type="KEGG" id="ncs:NCAS_0A12860"/>
<feature type="coiled-coil region" evidence="2">
    <location>
        <begin position="450"/>
        <end position="506"/>
    </location>
</feature>
<feature type="compositionally biased region" description="Basic and acidic residues" evidence="3">
    <location>
        <begin position="844"/>
        <end position="857"/>
    </location>
</feature>
<dbReference type="EMBL" id="HE576752">
    <property type="protein sequence ID" value="CCC67844.1"/>
    <property type="molecule type" value="Genomic_DNA"/>
</dbReference>
<dbReference type="eggNOG" id="ENOG502S8WV">
    <property type="taxonomic scope" value="Eukaryota"/>
</dbReference>
<feature type="compositionally biased region" description="Low complexity" evidence="3">
    <location>
        <begin position="167"/>
        <end position="180"/>
    </location>
</feature>
<dbReference type="InterPro" id="IPR024527">
    <property type="entry name" value="Eisosome1"/>
</dbReference>
<feature type="region of interest" description="Disordered" evidence="3">
    <location>
        <begin position="215"/>
        <end position="234"/>
    </location>
</feature>
<feature type="region of interest" description="Disordered" evidence="3">
    <location>
        <begin position="1"/>
        <end position="41"/>
    </location>
</feature>
<dbReference type="Pfam" id="PF12757">
    <property type="entry name" value="Eisosome1"/>
    <property type="match status" value="1"/>
</dbReference>
<feature type="coiled-coil region" evidence="2">
    <location>
        <begin position="565"/>
        <end position="644"/>
    </location>
</feature>
<feature type="compositionally biased region" description="Polar residues" evidence="3">
    <location>
        <begin position="802"/>
        <end position="815"/>
    </location>
</feature>
<dbReference type="GeneID" id="96901322"/>
<dbReference type="InParanoid" id="G0V8P5"/>
<evidence type="ECO:0000256" key="1">
    <source>
        <dbReference type="ARBA" id="ARBA00008528"/>
    </source>
</evidence>
<feature type="compositionally biased region" description="Basic and acidic residues" evidence="3">
    <location>
        <begin position="816"/>
        <end position="831"/>
    </location>
</feature>
<dbReference type="PANTHER" id="PTHR28298">
    <property type="entry name" value="EISOSOME PROTEIN 1"/>
    <property type="match status" value="1"/>
</dbReference>
<dbReference type="GO" id="GO:0070941">
    <property type="term" value="P:eisosome assembly"/>
    <property type="evidence" value="ECO:0007669"/>
    <property type="project" value="EnsemblFungi"/>
</dbReference>
<sequence>MSLVSPLTEADKITTGNPKTSTRTSRSGSITSVGSKKSKKTSIYQIAGEPLSREALYKARLKYGVYQSPANQPTLGVPDSKLASDVASLFAHENPPTVERYQRKLDANAIKAAGKVGQSPNKSYSLVSPVMHSKQSNSKLNSSSAASKAYSMTALSRPPTSSDSQRSQTSKTYSISSASSVLRAHSLTSPTTSEEPPLKYQLNLEKVLQGAAKKAETRIKERTNPERRNYTYGLNTDAADHNKNLVLSQKVMKGIYTKVESVGPSREDIENETLAKFRKNQEFALSAAVSVKDSEPGKEIDKEIEKKQQLRNIYLKQLTSEQVMTMARANVDRELTLINSEDYNRSLFGNEEYNRAAVAWAQDQFKKKTPVSNKINLGGGLWLTPQDVNSIAQKMVDPILGEVDLRATAQRAMDVDLAKRTAENTAGVASWNNLQRTKLTNNQKVQADAIARHQKEKTEAKERLDKRYNDMIAKMDKELEAKRVQLQQAIEHKENFEKEMQNKVDTEQKNIDDGFVNWTSACAASISDARQEQGVLLQPYYDDLQKAQDEHEGLLQEKNDIGTSIDKLHESIESHKAKIAGYQKDIEGQENRKEREDAKLEDLTENKKELETTVNDNVVLEAQKAKEEAELSSNQARLKQLEVDALINERKGEFNKTEIELKKEKLALLESMKDLAEVRGDGTLDEDKVKSLIGMTSKEYLEKCENERKLAKPTLYEITEDENESIKSPQTAGVEKVSMNPQEEKIENVVVKPAEKELEIQPEIQQSSPNNKKKRLSLGKFFLGSAQDHKNKSEKKPVDNVSGVQDVSPIKQSTSENKEPKEKEIEKDHLALKPTFSGFSQGSFHDDQQKVEEKEDVPSDVEDEASQEQGYFKEVF</sequence>
<dbReference type="HOGENOM" id="CLU_013228_0_0_1"/>
<evidence type="ECO:0000313" key="4">
    <source>
        <dbReference type="EMBL" id="CCC67844.1"/>
    </source>
</evidence>
<dbReference type="OrthoDB" id="4070583at2759"/>
<proteinExistence type="inferred from homology"/>
<feature type="compositionally biased region" description="Basic and acidic residues" evidence="3">
    <location>
        <begin position="742"/>
        <end position="759"/>
    </location>
</feature>
<protein>
    <recommendedName>
        <fullName evidence="6">Eisosome protein 1</fullName>
    </recommendedName>
</protein>
<dbReference type="GO" id="GO:0032126">
    <property type="term" value="C:eisosome"/>
    <property type="evidence" value="ECO:0007669"/>
    <property type="project" value="EnsemblFungi"/>
</dbReference>
<dbReference type="OMA" id="EHTFSGF"/>
<feature type="region of interest" description="Disordered" evidence="3">
    <location>
        <begin position="721"/>
        <end position="876"/>
    </location>
</feature>
<dbReference type="PANTHER" id="PTHR28298:SF1">
    <property type="entry name" value="EISOSOME PROTEIN 1"/>
    <property type="match status" value="1"/>
</dbReference>
<dbReference type="FunCoup" id="G0V8P5">
    <property type="interactions" value="76"/>
</dbReference>
<comment type="similarity">
    <text evidence="1">Belongs to the EIS1 family.</text>
</comment>
<reference evidence="4 5" key="1">
    <citation type="journal article" date="2011" name="Proc. Natl. Acad. Sci. U.S.A.">
        <title>Evolutionary erosion of yeast sex chromosomes by mating-type switching accidents.</title>
        <authorList>
            <person name="Gordon J.L."/>
            <person name="Armisen D."/>
            <person name="Proux-Wera E."/>
            <person name="Oheigeartaigh S.S."/>
            <person name="Byrne K.P."/>
            <person name="Wolfe K.H."/>
        </authorList>
    </citation>
    <scope>NUCLEOTIDE SEQUENCE [LARGE SCALE GENOMIC DNA]</scope>
    <source>
        <strain evidence="5">ATCC 76901 / BCRC 22586 / CBS 4309 / NBRC 1992 / NRRL Y-12630</strain>
    </source>
</reference>
<reference key="2">
    <citation type="submission" date="2011-08" db="EMBL/GenBank/DDBJ databases">
        <title>Genome sequence of Naumovozyma castellii.</title>
        <authorList>
            <person name="Gordon J.L."/>
            <person name="Armisen D."/>
            <person name="Proux-Wera E."/>
            <person name="OhEigeartaigh S.S."/>
            <person name="Byrne K.P."/>
            <person name="Wolfe K.H."/>
        </authorList>
    </citation>
    <scope>NUCLEOTIDE SEQUENCE</scope>
    <source>
        <strain>Type strain:CBS 4309</strain>
    </source>
</reference>
<dbReference type="RefSeq" id="XP_003674224.1">
    <property type="nucleotide sequence ID" value="XM_003674176.1"/>
</dbReference>
<keyword evidence="5" id="KW-1185">Reference proteome</keyword>
<dbReference type="AlphaFoldDB" id="G0V8P5"/>
<feature type="compositionally biased region" description="Low complexity" evidence="3">
    <location>
        <begin position="133"/>
        <end position="151"/>
    </location>
</feature>